<keyword evidence="3" id="KW-1185">Reference proteome</keyword>
<organism evidence="2 3">
    <name type="scientific">Lysinimonas soli</name>
    <dbReference type="NCBI Taxonomy" id="1074233"/>
    <lineage>
        <taxon>Bacteria</taxon>
        <taxon>Bacillati</taxon>
        <taxon>Actinomycetota</taxon>
        <taxon>Actinomycetes</taxon>
        <taxon>Micrococcales</taxon>
        <taxon>Microbacteriaceae</taxon>
        <taxon>Lysinimonas</taxon>
    </lineage>
</organism>
<accession>A0ABW0NTG2</accession>
<gene>
    <name evidence="2" type="ORF">ACFPJ4_14145</name>
</gene>
<comment type="caution">
    <text evidence="2">The sequence shown here is derived from an EMBL/GenBank/DDBJ whole genome shotgun (WGS) entry which is preliminary data.</text>
</comment>
<dbReference type="SUPFAM" id="SSF53448">
    <property type="entry name" value="Nucleotide-diphospho-sugar transferases"/>
    <property type="match status" value="1"/>
</dbReference>
<dbReference type="EMBL" id="JBHSMG010000005">
    <property type="protein sequence ID" value="MFC5503385.1"/>
    <property type="molecule type" value="Genomic_DNA"/>
</dbReference>
<dbReference type="InterPro" id="IPR050834">
    <property type="entry name" value="Glycosyltransf_2"/>
</dbReference>
<dbReference type="RefSeq" id="WP_386741101.1">
    <property type="nucleotide sequence ID" value="NZ_JBHSMG010000005.1"/>
</dbReference>
<evidence type="ECO:0000259" key="1">
    <source>
        <dbReference type="Pfam" id="PF00535"/>
    </source>
</evidence>
<protein>
    <submittedName>
        <fullName evidence="2">Glycosyltransferase family 2 protein</fullName>
    </submittedName>
</protein>
<reference evidence="3" key="1">
    <citation type="journal article" date="2019" name="Int. J. Syst. Evol. Microbiol.">
        <title>The Global Catalogue of Microorganisms (GCM) 10K type strain sequencing project: providing services to taxonomists for standard genome sequencing and annotation.</title>
        <authorList>
            <consortium name="The Broad Institute Genomics Platform"/>
            <consortium name="The Broad Institute Genome Sequencing Center for Infectious Disease"/>
            <person name="Wu L."/>
            <person name="Ma J."/>
        </authorList>
    </citation>
    <scope>NUCLEOTIDE SEQUENCE [LARGE SCALE GENOMIC DNA]</scope>
    <source>
        <strain evidence="3">CGMCC 4.6997</strain>
    </source>
</reference>
<dbReference type="InterPro" id="IPR001173">
    <property type="entry name" value="Glyco_trans_2-like"/>
</dbReference>
<proteinExistence type="predicted"/>
<dbReference type="Pfam" id="PF00535">
    <property type="entry name" value="Glycos_transf_2"/>
    <property type="match status" value="1"/>
</dbReference>
<feature type="domain" description="Glycosyltransferase 2-like" evidence="1">
    <location>
        <begin position="9"/>
        <end position="181"/>
    </location>
</feature>
<dbReference type="PANTHER" id="PTHR43685:SF2">
    <property type="entry name" value="GLYCOSYLTRANSFERASE 2-LIKE DOMAIN-CONTAINING PROTEIN"/>
    <property type="match status" value="1"/>
</dbReference>
<sequence length="326" mass="36080">MTAVAPVVSVALASYNGGRFIAEQLASILAQTRRPDEVVVSDGGSTDDTVRVARGVLERDGEGVRWQILADGSRLNVRENFQRAIAATHGDLIALSDQDDVWRPDRLSRTVTRFDEPGVMLASSDARLIDAAGVAMPLTLFGALGVGARELEQLGSRHAFALLIRRNLVTGATVMFRRELLRAAEPFPQDWVHDEWLAIVAAAVGRLAVDPQPLIDYRQHGENTIGVTAPTLRYRVQRMVESRGTRYQVLAARSVELSARLDQLGAPLVWRALARRKASFENVRAGYDPRRFRRILPALRELRSGSYQRLSSQGSLDIARDLVQRP</sequence>
<evidence type="ECO:0000313" key="3">
    <source>
        <dbReference type="Proteomes" id="UP001596039"/>
    </source>
</evidence>
<dbReference type="Gene3D" id="3.90.550.10">
    <property type="entry name" value="Spore Coat Polysaccharide Biosynthesis Protein SpsA, Chain A"/>
    <property type="match status" value="1"/>
</dbReference>
<name>A0ABW0NTG2_9MICO</name>
<dbReference type="PANTHER" id="PTHR43685">
    <property type="entry name" value="GLYCOSYLTRANSFERASE"/>
    <property type="match status" value="1"/>
</dbReference>
<dbReference type="Proteomes" id="UP001596039">
    <property type="component" value="Unassembled WGS sequence"/>
</dbReference>
<dbReference type="InterPro" id="IPR029044">
    <property type="entry name" value="Nucleotide-diphossugar_trans"/>
</dbReference>
<evidence type="ECO:0000313" key="2">
    <source>
        <dbReference type="EMBL" id="MFC5503385.1"/>
    </source>
</evidence>
<dbReference type="CDD" id="cd04196">
    <property type="entry name" value="GT_2_like_d"/>
    <property type="match status" value="1"/>
</dbReference>